<dbReference type="EMBL" id="JAUMKJ010000016">
    <property type="protein sequence ID" value="MDO3678253.1"/>
    <property type="molecule type" value="Genomic_DNA"/>
</dbReference>
<evidence type="ECO:0000313" key="2">
    <source>
        <dbReference type="EMBL" id="MDO3678253.1"/>
    </source>
</evidence>
<organism evidence="2 3">
    <name type="scientific">Paenibacillus ehimensis</name>
    <dbReference type="NCBI Taxonomy" id="79264"/>
    <lineage>
        <taxon>Bacteria</taxon>
        <taxon>Bacillati</taxon>
        <taxon>Bacillota</taxon>
        <taxon>Bacilli</taxon>
        <taxon>Bacillales</taxon>
        <taxon>Paenibacillaceae</taxon>
        <taxon>Paenibacillus</taxon>
    </lineage>
</organism>
<name>A0ABT8VBC5_9BACL</name>
<reference evidence="2" key="1">
    <citation type="submission" date="2023-07" db="EMBL/GenBank/DDBJ databases">
        <authorList>
            <person name="Aktuganov G."/>
            <person name="Boyko T."/>
            <person name="Delegan Y."/>
            <person name="Galimzianova N."/>
            <person name="Gilvanova E."/>
            <person name="Korobov V."/>
            <person name="Kuzmina L."/>
            <person name="Melentiev A."/>
            <person name="Milman P."/>
            <person name="Ryabova A."/>
            <person name="Stupak E."/>
            <person name="Yasakov T."/>
            <person name="Zharikova N."/>
            <person name="Zhurenko E."/>
        </authorList>
    </citation>
    <scope>NUCLEOTIDE SEQUENCE</scope>
    <source>
        <strain evidence="2">IB-739</strain>
    </source>
</reference>
<evidence type="ECO:0000256" key="1">
    <source>
        <dbReference type="SAM" id="MobiDB-lite"/>
    </source>
</evidence>
<evidence type="ECO:0008006" key="4">
    <source>
        <dbReference type="Google" id="ProtNLM"/>
    </source>
</evidence>
<keyword evidence="3" id="KW-1185">Reference proteome</keyword>
<evidence type="ECO:0000313" key="3">
    <source>
        <dbReference type="Proteomes" id="UP001168883"/>
    </source>
</evidence>
<feature type="region of interest" description="Disordered" evidence="1">
    <location>
        <begin position="27"/>
        <end position="46"/>
    </location>
</feature>
<protein>
    <recommendedName>
        <fullName evidence="4">Phosphatase</fullName>
    </recommendedName>
</protein>
<proteinExistence type="predicted"/>
<accession>A0ABT8VBC5</accession>
<gene>
    <name evidence="2" type="ORF">Q3C12_14680</name>
</gene>
<dbReference type="Proteomes" id="UP001168883">
    <property type="component" value="Unassembled WGS sequence"/>
</dbReference>
<sequence length="46" mass="5116">MKKAFISFLMMGLVILGGTAFDHHGWEKQQTENSPISAFDHHGWGG</sequence>
<comment type="caution">
    <text evidence="2">The sequence shown here is derived from an EMBL/GenBank/DDBJ whole genome shotgun (WGS) entry which is preliminary data.</text>
</comment>
<dbReference type="RefSeq" id="WP_302878801.1">
    <property type="nucleotide sequence ID" value="NZ_JAUMKJ010000016.1"/>
</dbReference>